<dbReference type="OrthoDB" id="5192789at2"/>
<protein>
    <recommendedName>
        <fullName evidence="1">CobN/magnesium chelatase domain-containing protein</fullName>
    </recommendedName>
</protein>
<evidence type="ECO:0000313" key="2">
    <source>
        <dbReference type="EMBL" id="AHE55340.1"/>
    </source>
</evidence>
<feature type="domain" description="CobN/magnesium chelatase" evidence="1">
    <location>
        <begin position="3"/>
        <end position="152"/>
    </location>
</feature>
<dbReference type="eggNOG" id="COG1429">
    <property type="taxonomic scope" value="Bacteria"/>
</dbReference>
<sequence>MLDSVELGVTDIDHYVDALGGISRSITRAKGSSAPIYIVDSTQGTTKVRTLSEQVDLETRTRMLNPIWFEGMLKHGFEGVRNIESHVTNTMGWSATTGQVQPWIYQRITETFMLDAEMRERLGALNPKASARVANRLIEASDRQFWAPDAATLAALHAASDELEDRLEGITAVAA</sequence>
<dbReference type="InterPro" id="IPR003672">
    <property type="entry name" value="CobN/Mg_chltase"/>
</dbReference>
<proteinExistence type="predicted"/>
<dbReference type="Pfam" id="PF02514">
    <property type="entry name" value="CobN-Mg_chel"/>
    <property type="match status" value="1"/>
</dbReference>
<dbReference type="PATRIC" id="fig|1123269.5.peg.3595"/>
<dbReference type="PANTHER" id="PTHR44119">
    <property type="entry name" value="MAGNESIUM-CHELATASE SUBUNIT CHLH, CHLOROPLASTIC"/>
    <property type="match status" value="1"/>
</dbReference>
<dbReference type="AlphaFoldDB" id="W0AI54"/>
<accession>W0AI54</accession>
<dbReference type="HOGENOM" id="CLU_1531587_0_0_5"/>
<gene>
    <name evidence="2" type="ORF">NX02_18355</name>
</gene>
<dbReference type="KEGG" id="ssan:NX02_18355"/>
<dbReference type="PANTHER" id="PTHR44119:SF1">
    <property type="entry name" value="MAGNESIUM-CHELATASE SUBUNIT CHLH, CHLOROPLASTIC"/>
    <property type="match status" value="1"/>
</dbReference>
<organism evidence="2 3">
    <name type="scientific">Sphingomonas sanxanigenens DSM 19645 = NX02</name>
    <dbReference type="NCBI Taxonomy" id="1123269"/>
    <lineage>
        <taxon>Bacteria</taxon>
        <taxon>Pseudomonadati</taxon>
        <taxon>Pseudomonadota</taxon>
        <taxon>Alphaproteobacteria</taxon>
        <taxon>Sphingomonadales</taxon>
        <taxon>Sphingomonadaceae</taxon>
        <taxon>Sphingomonas</taxon>
    </lineage>
</organism>
<evidence type="ECO:0000259" key="1">
    <source>
        <dbReference type="Pfam" id="PF02514"/>
    </source>
</evidence>
<dbReference type="STRING" id="1123269.NX02_18355"/>
<reference evidence="2 3" key="1">
    <citation type="submission" date="2013-07" db="EMBL/GenBank/DDBJ databases">
        <title>Completed genome of Sphingomonas sanxanigenens NX02.</title>
        <authorList>
            <person name="Ma T."/>
            <person name="Huang H."/>
            <person name="Wu M."/>
            <person name="Li X."/>
            <person name="Li G."/>
        </authorList>
    </citation>
    <scope>NUCLEOTIDE SEQUENCE [LARGE SCALE GENOMIC DNA]</scope>
    <source>
        <strain evidence="2 3">NX02</strain>
    </source>
</reference>
<dbReference type="Proteomes" id="UP000018851">
    <property type="component" value="Chromosome"/>
</dbReference>
<name>W0AI54_9SPHN</name>
<evidence type="ECO:0000313" key="3">
    <source>
        <dbReference type="Proteomes" id="UP000018851"/>
    </source>
</evidence>
<keyword evidence="3" id="KW-1185">Reference proteome</keyword>
<dbReference type="EMBL" id="CP006644">
    <property type="protein sequence ID" value="AHE55340.1"/>
    <property type="molecule type" value="Genomic_DNA"/>
</dbReference>